<dbReference type="Proteomes" id="UP000616114">
    <property type="component" value="Unassembled WGS sequence"/>
</dbReference>
<reference evidence="3" key="1">
    <citation type="journal article" date="2014" name="Int. J. Syst. Evol. Microbiol.">
        <title>Complete genome sequence of Corynebacterium casei LMG S-19264T (=DSM 44701T), isolated from a smear-ripened cheese.</title>
        <authorList>
            <consortium name="US DOE Joint Genome Institute (JGI-PGF)"/>
            <person name="Walter F."/>
            <person name="Albersmeier A."/>
            <person name="Kalinowski J."/>
            <person name="Ruckert C."/>
        </authorList>
    </citation>
    <scope>NUCLEOTIDE SEQUENCE</scope>
    <source>
        <strain evidence="3">CGMCC 1.12785</strain>
    </source>
</reference>
<comment type="caution">
    <text evidence="3">The sequence shown here is derived from an EMBL/GenBank/DDBJ whole genome shotgun (WGS) entry which is preliminary data.</text>
</comment>
<reference evidence="3" key="2">
    <citation type="submission" date="2020-09" db="EMBL/GenBank/DDBJ databases">
        <authorList>
            <person name="Sun Q."/>
            <person name="Zhou Y."/>
        </authorList>
    </citation>
    <scope>NUCLEOTIDE SEQUENCE</scope>
    <source>
        <strain evidence="3">CGMCC 1.12785</strain>
    </source>
</reference>
<protein>
    <submittedName>
        <fullName evidence="3">Na+/H+ antiporter subunit G</fullName>
    </submittedName>
</protein>
<dbReference type="Pfam" id="PF03334">
    <property type="entry name" value="PhaG_MnhG_YufB"/>
    <property type="match status" value="1"/>
</dbReference>
<dbReference type="InterPro" id="IPR005133">
    <property type="entry name" value="PhaG_MnhG_YufB"/>
</dbReference>
<keyword evidence="2" id="KW-0472">Membrane</keyword>
<evidence type="ECO:0000256" key="1">
    <source>
        <dbReference type="ARBA" id="ARBA00008404"/>
    </source>
</evidence>
<feature type="transmembrane region" description="Helical" evidence="2">
    <location>
        <begin position="12"/>
        <end position="33"/>
    </location>
</feature>
<accession>A0A8J2TVZ5</accession>
<organism evidence="3 4">
    <name type="scientific">Sediminivirga luteola</name>
    <dbReference type="NCBI Taxonomy" id="1774748"/>
    <lineage>
        <taxon>Bacteria</taxon>
        <taxon>Bacillati</taxon>
        <taxon>Actinomycetota</taxon>
        <taxon>Actinomycetes</taxon>
        <taxon>Micrococcales</taxon>
        <taxon>Brevibacteriaceae</taxon>
        <taxon>Sediminivirga</taxon>
    </lineage>
</organism>
<name>A0A8J2TVZ5_9MICO</name>
<comment type="similarity">
    <text evidence="1">Belongs to the CPA3 antiporters (TC 2.A.63) subunit G family.</text>
</comment>
<keyword evidence="2" id="KW-1133">Transmembrane helix</keyword>
<evidence type="ECO:0000313" key="4">
    <source>
        <dbReference type="Proteomes" id="UP000616114"/>
    </source>
</evidence>
<dbReference type="PANTHER" id="PTHR34703">
    <property type="entry name" value="ANTIPORTER SUBUNIT MNHG2-RELATED"/>
    <property type="match status" value="1"/>
</dbReference>
<dbReference type="NCBIfam" id="NF009314">
    <property type="entry name" value="PRK12674.1-2"/>
    <property type="match status" value="1"/>
</dbReference>
<dbReference type="PANTHER" id="PTHR34703:SF1">
    <property type="entry name" value="ANTIPORTER SUBUNIT MNHG2-RELATED"/>
    <property type="match status" value="1"/>
</dbReference>
<gene>
    <name evidence="3" type="ORF">GCM10011333_06570</name>
</gene>
<feature type="transmembrane region" description="Helical" evidence="2">
    <location>
        <begin position="45"/>
        <end position="64"/>
    </location>
</feature>
<dbReference type="AlphaFoldDB" id="A0A8J2TVZ5"/>
<evidence type="ECO:0000313" key="3">
    <source>
        <dbReference type="EMBL" id="GGA06304.1"/>
    </source>
</evidence>
<keyword evidence="4" id="KW-1185">Reference proteome</keyword>
<evidence type="ECO:0000256" key="2">
    <source>
        <dbReference type="SAM" id="Phobius"/>
    </source>
</evidence>
<sequence>MNWPVVLDWVSGFLLIIGAFFSFAAGLGLLRFPDLLSRLHSASKPQVLGLASVLLAVVLQYPTWGIITSAVLVMLFQMMTIPASTHMVGRAAYRTKHLKRSALYKDELAEVIEKADRTRSEDPGSGGNG</sequence>
<dbReference type="NCBIfam" id="TIGR01300">
    <property type="entry name" value="CPA3_mnhG_phaG"/>
    <property type="match status" value="1"/>
</dbReference>
<dbReference type="RefSeq" id="WP_188549478.1">
    <property type="nucleotide sequence ID" value="NZ_BMFY01000002.1"/>
</dbReference>
<proteinExistence type="inferred from homology"/>
<dbReference type="GO" id="GO:0015385">
    <property type="term" value="F:sodium:proton antiporter activity"/>
    <property type="evidence" value="ECO:0007669"/>
    <property type="project" value="TreeGrafter"/>
</dbReference>
<dbReference type="EMBL" id="BMFY01000002">
    <property type="protein sequence ID" value="GGA06304.1"/>
    <property type="molecule type" value="Genomic_DNA"/>
</dbReference>
<keyword evidence="2" id="KW-0812">Transmembrane</keyword>